<sequence>MANFERLAMVTPNGDDSMIRVRVENVWSTLDVENGEGLSFLVVDDEGTRMHAFVQHFADAKRFKRLLQKGDWFTITGFSVVIVRNEIRMTKQRKEIVLKRNTEVGVSELFNGFIPLDLVPFQDVKNGTVHDGTSYTRDFLGVISSVSDFGLTVDDSMPRNIHNYDPKTTGSIDFVLEDNDGNHLNCRAKGILAVLFKRNWLCYGETGTNICLLTNWRVVGRDGPIQVEDEEGISTFEYDPPGHHEVVHFTNILRQVKIEVLLQGRKLRELRGLPDLQNGDARAQSRQLQRSILLVTEEDEEDERRSVNARSIKEKEEDEGDDRIFVEREDVATISRNKEMVTAIVGSIPNCKVNQSVKLNRTKLNSIARFT</sequence>
<organism evidence="2 3">
    <name type="scientific">Microthlaspi erraticum</name>
    <dbReference type="NCBI Taxonomy" id="1685480"/>
    <lineage>
        <taxon>Eukaryota</taxon>
        <taxon>Viridiplantae</taxon>
        <taxon>Streptophyta</taxon>
        <taxon>Embryophyta</taxon>
        <taxon>Tracheophyta</taxon>
        <taxon>Spermatophyta</taxon>
        <taxon>Magnoliopsida</taxon>
        <taxon>eudicotyledons</taxon>
        <taxon>Gunneridae</taxon>
        <taxon>Pentapetalae</taxon>
        <taxon>rosids</taxon>
        <taxon>malvids</taxon>
        <taxon>Brassicales</taxon>
        <taxon>Brassicaceae</taxon>
        <taxon>Coluteocarpeae</taxon>
        <taxon>Microthlaspi</taxon>
    </lineage>
</organism>
<keyword evidence="3" id="KW-1185">Reference proteome</keyword>
<reference evidence="2" key="1">
    <citation type="submission" date="2020-01" db="EMBL/GenBank/DDBJ databases">
        <authorList>
            <person name="Mishra B."/>
        </authorList>
    </citation>
    <scope>NUCLEOTIDE SEQUENCE [LARGE SCALE GENOMIC DNA]</scope>
</reference>
<dbReference type="OrthoDB" id="1931061at2759"/>
<dbReference type="InterPro" id="IPR012340">
    <property type="entry name" value="NA-bd_OB-fold"/>
</dbReference>
<dbReference type="EMBL" id="CACVBM020001593">
    <property type="protein sequence ID" value="CAA7054810.1"/>
    <property type="molecule type" value="Genomic_DNA"/>
</dbReference>
<evidence type="ECO:0000313" key="3">
    <source>
        <dbReference type="Proteomes" id="UP000467841"/>
    </source>
</evidence>
<gene>
    <name evidence="2" type="ORF">MERR_LOCUS42046</name>
</gene>
<dbReference type="Pfam" id="PF02721">
    <property type="entry name" value="DUF223"/>
    <property type="match status" value="1"/>
</dbReference>
<evidence type="ECO:0000313" key="2">
    <source>
        <dbReference type="EMBL" id="CAA7054810.1"/>
    </source>
</evidence>
<name>A0A6D2KNA5_9BRAS</name>
<comment type="caution">
    <text evidence="2">The sequence shown here is derived from an EMBL/GenBank/DDBJ whole genome shotgun (WGS) entry which is preliminary data.</text>
</comment>
<accession>A0A6D2KNA5</accession>
<dbReference type="CDD" id="cd04480">
    <property type="entry name" value="RPA1_DBD_A_like"/>
    <property type="match status" value="1"/>
</dbReference>
<dbReference type="Proteomes" id="UP000467841">
    <property type="component" value="Unassembled WGS sequence"/>
</dbReference>
<dbReference type="InterPro" id="IPR003871">
    <property type="entry name" value="RFA1B/D_OB_1st"/>
</dbReference>
<dbReference type="Gene3D" id="2.40.50.140">
    <property type="entry name" value="Nucleic acid-binding proteins"/>
    <property type="match status" value="1"/>
</dbReference>
<dbReference type="AlphaFoldDB" id="A0A6D2KNA5"/>
<dbReference type="SUPFAM" id="SSF50249">
    <property type="entry name" value="Nucleic acid-binding proteins"/>
    <property type="match status" value="1"/>
</dbReference>
<evidence type="ECO:0000259" key="1">
    <source>
        <dbReference type="Pfam" id="PF02721"/>
    </source>
</evidence>
<protein>
    <recommendedName>
        <fullName evidence="1">Replication protein A 70 kDa DNA-binding subunit B/D first OB fold domain-containing protein</fullName>
    </recommendedName>
</protein>
<proteinExistence type="predicted"/>
<feature type="domain" description="Replication protein A 70 kDa DNA-binding subunit B/D first OB fold" evidence="1">
    <location>
        <begin position="4"/>
        <end position="104"/>
    </location>
</feature>